<protein>
    <submittedName>
        <fullName evidence="1">Uncharacterized protein</fullName>
    </submittedName>
</protein>
<sequence length="415" mass="45224">MDIDYVPVSVRSLGSSQAKTIFTTLVDHPVAVLSSEHEGLSLLCKHVAKSFSEGSVGRLPKELGNFMPIYLDLATLDKCYFQAGLTLHMAIPMIYEDLNDFGSSSFLTRATTGGAIYILDNLDALDSKERSFATAWVKEAIEMRSRVLVATRDPYAHGLSDLPVLEIADDSTPQLMAAMRLGTTACQDFMKQLSASTSATAMAKSPAALSMMLDVFFETQRVPDNHLGLAREFLRIASLHIKAGTPARMVMPMRSIDLWISRVAYEMHTLGLQGLSQELDQARIADLYTEATGDQYGEGAAWVFDLMMNRVSLFIQGRSGLGLPSSITAVLAAQHIAGCVVSPAFVLGKQAAHGVSKEALKIWGQDPAWQPVLTHAGQILEADRSIEWQEVFYSAIGRSAPSRKRSYAESEGPSL</sequence>
<dbReference type="AlphaFoldDB" id="A0A8I1EBV8"/>
<dbReference type="RefSeq" id="WP_198746051.1">
    <property type="nucleotide sequence ID" value="NZ_JAEHTE010000001.1"/>
</dbReference>
<reference evidence="1" key="1">
    <citation type="submission" date="2020-12" db="EMBL/GenBank/DDBJ databases">
        <title>Enhanced detection system for hospital associated transmission using whole genome sequencing surveillance.</title>
        <authorList>
            <person name="Harrison L.H."/>
            <person name="Van Tyne D."/>
            <person name="Marsh J.W."/>
            <person name="Griffith M.P."/>
            <person name="Snyder D.J."/>
            <person name="Cooper V.S."/>
            <person name="Mustapha M."/>
        </authorList>
    </citation>
    <scope>NUCLEOTIDE SEQUENCE</scope>
    <source>
        <strain evidence="1">PSB00042</strain>
    </source>
</reference>
<organism evidence="1 2">
    <name type="scientific">Pseudomonas putida</name>
    <name type="common">Arthrobacter siderocapsulatus</name>
    <dbReference type="NCBI Taxonomy" id="303"/>
    <lineage>
        <taxon>Bacteria</taxon>
        <taxon>Pseudomonadati</taxon>
        <taxon>Pseudomonadota</taxon>
        <taxon>Gammaproteobacteria</taxon>
        <taxon>Pseudomonadales</taxon>
        <taxon>Pseudomonadaceae</taxon>
        <taxon>Pseudomonas</taxon>
    </lineage>
</organism>
<evidence type="ECO:0000313" key="2">
    <source>
        <dbReference type="Proteomes" id="UP000637061"/>
    </source>
</evidence>
<proteinExistence type="predicted"/>
<accession>A0A8I1EBV8</accession>
<evidence type="ECO:0000313" key="1">
    <source>
        <dbReference type="EMBL" id="MBI6882433.1"/>
    </source>
</evidence>
<comment type="caution">
    <text evidence="1">The sequence shown here is derived from an EMBL/GenBank/DDBJ whole genome shotgun (WGS) entry which is preliminary data.</text>
</comment>
<dbReference type="Proteomes" id="UP000637061">
    <property type="component" value="Unassembled WGS sequence"/>
</dbReference>
<dbReference type="EMBL" id="JAEHTE010000001">
    <property type="protein sequence ID" value="MBI6882433.1"/>
    <property type="molecule type" value="Genomic_DNA"/>
</dbReference>
<name>A0A8I1EBV8_PSEPU</name>
<gene>
    <name evidence="1" type="ORF">JEU22_00700</name>
</gene>